<dbReference type="EMBL" id="CP022115">
    <property type="protein sequence ID" value="ASJ25158.1"/>
    <property type="molecule type" value="Genomic_DNA"/>
</dbReference>
<feature type="region of interest" description="Disordered" evidence="1">
    <location>
        <begin position="1"/>
        <end position="20"/>
    </location>
</feature>
<dbReference type="Pfam" id="PF09600">
    <property type="entry name" value="Cyd_oper_YbgE"/>
    <property type="match status" value="1"/>
</dbReference>
<name>A0A248LK96_9NEIS</name>
<proteinExistence type="predicted"/>
<dbReference type="InterPro" id="IPR011846">
    <property type="entry name" value="Cyd_oper_YbgE"/>
</dbReference>
<protein>
    <submittedName>
        <fullName evidence="3">Cyd_oper_YbgE domain containing protein</fullName>
    </submittedName>
</protein>
<gene>
    <name evidence="3" type="ORF">LHGZ1_2327</name>
</gene>
<feature type="compositionally biased region" description="Polar residues" evidence="1">
    <location>
        <begin position="1"/>
        <end position="10"/>
    </location>
</feature>
<accession>A0A248LK96</accession>
<feature type="transmembrane region" description="Helical" evidence="2">
    <location>
        <begin position="58"/>
        <end position="76"/>
    </location>
</feature>
<keyword evidence="2" id="KW-0472">Membrane</keyword>
<dbReference type="Proteomes" id="UP000197424">
    <property type="component" value="Chromosome"/>
</dbReference>
<organism evidence="3 4">
    <name type="scientific">Laribacter hongkongensis</name>
    <dbReference type="NCBI Taxonomy" id="168471"/>
    <lineage>
        <taxon>Bacteria</taxon>
        <taxon>Pseudomonadati</taxon>
        <taxon>Pseudomonadota</taxon>
        <taxon>Betaproteobacteria</taxon>
        <taxon>Neisseriales</taxon>
        <taxon>Aquaspirillaceae</taxon>
        <taxon>Laribacter</taxon>
    </lineage>
</organism>
<keyword evidence="2" id="KW-1133">Transmembrane helix</keyword>
<feature type="transmembrane region" description="Helical" evidence="2">
    <location>
        <begin position="83"/>
        <end position="105"/>
    </location>
</feature>
<sequence length="106" mass="11162">MKRTAASRSSKMPKPTCMAEPAASRVHGPLLLLGIAIMLGLTAYPALLATPDGKADHPAALLLFWAMSASFVRGVGFVPHNRLIRLLLGGPAALLALLVAAIRLWP</sequence>
<keyword evidence="2" id="KW-0812">Transmembrane</keyword>
<dbReference type="AlphaFoldDB" id="A0A248LK96"/>
<evidence type="ECO:0000313" key="3">
    <source>
        <dbReference type="EMBL" id="ASJ25158.1"/>
    </source>
</evidence>
<reference evidence="4" key="1">
    <citation type="submission" date="2017-06" db="EMBL/GenBank/DDBJ databases">
        <title>Whole genome sequence of Laribacter hongkongensis LHGZ1.</title>
        <authorList>
            <person name="Chen D."/>
            <person name="Wu H."/>
            <person name="Chen J."/>
        </authorList>
    </citation>
    <scope>NUCLEOTIDE SEQUENCE [LARGE SCALE GENOMIC DNA]</scope>
    <source>
        <strain evidence="4">LHGZ1</strain>
    </source>
</reference>
<evidence type="ECO:0000256" key="2">
    <source>
        <dbReference type="SAM" id="Phobius"/>
    </source>
</evidence>
<evidence type="ECO:0000313" key="4">
    <source>
        <dbReference type="Proteomes" id="UP000197424"/>
    </source>
</evidence>
<dbReference type="OMA" id="FWAMSAG"/>
<evidence type="ECO:0000256" key="1">
    <source>
        <dbReference type="SAM" id="MobiDB-lite"/>
    </source>
</evidence>